<comment type="caution">
    <text evidence="3">The sequence shown here is derived from an EMBL/GenBank/DDBJ whole genome shotgun (WGS) entry which is preliminary data.</text>
</comment>
<feature type="coiled-coil region" evidence="1">
    <location>
        <begin position="111"/>
        <end position="143"/>
    </location>
</feature>
<dbReference type="AlphaFoldDB" id="A0AAE1KKE4"/>
<dbReference type="PANTHER" id="PTHR34380">
    <property type="entry name" value="BNAA03G12380D PROTEIN"/>
    <property type="match status" value="1"/>
</dbReference>
<sequence>MGKVGDMEMISCRVNNGEICQCNELEERSVKAEARCAELELELQKKMEYCEALEAKLNSLEKEKFEMDDNLKSLSTAVEALKGIRLSGEREKKNDVVDLEEENDAEDKFFLLKVEIRVLEIEKRRAETEAQVWKERFKKLESQALESRLKSVNLDCHEENGKRDSVLVKPEEHSHLGTPPNETCWGNPSHGKAQLHRRARRRLELEYEQSPSNKMASCRPRGAKPTSSTLIYIIDSDDEPNTTQQPVLHNQYSGNISFSTHVAADEDKLSDNSLKGCFYGENNEDLNSGTDVQFSATCKRKRARNVVSDSESDDDDDVPISQQKRMQQFLKVGAHLVRHDSNQLVSVTSPMDDQANVTVTHRRRLVRHGKCAIKSQQDKKFSRGPCEDKHEQSIPLNEETNDDELEEDSSDNEEGSLGGFIVRDDDVSEDTSNKPHDASDSGVGFDSQDVSDEDLDFEDILSQIQRNKFPKRKWEFEGDMLAAFGKDPQLCMKAVCTLYRQQTSEERTMKGSLHYNDRGFNNVDAFRGSTLAEFITDGDPLGDVKKTVRELEEYDARGVETCRTMALRYSKQLFEIYKNKEDPLFP</sequence>
<dbReference type="EMBL" id="JAWXYG010000003">
    <property type="protein sequence ID" value="KAK4277519.1"/>
    <property type="molecule type" value="Genomic_DNA"/>
</dbReference>
<evidence type="ECO:0000313" key="4">
    <source>
        <dbReference type="Proteomes" id="UP001293593"/>
    </source>
</evidence>
<organism evidence="3 4">
    <name type="scientific">Acacia crassicarpa</name>
    <name type="common">northern wattle</name>
    <dbReference type="NCBI Taxonomy" id="499986"/>
    <lineage>
        <taxon>Eukaryota</taxon>
        <taxon>Viridiplantae</taxon>
        <taxon>Streptophyta</taxon>
        <taxon>Embryophyta</taxon>
        <taxon>Tracheophyta</taxon>
        <taxon>Spermatophyta</taxon>
        <taxon>Magnoliopsida</taxon>
        <taxon>eudicotyledons</taxon>
        <taxon>Gunneridae</taxon>
        <taxon>Pentapetalae</taxon>
        <taxon>rosids</taxon>
        <taxon>fabids</taxon>
        <taxon>Fabales</taxon>
        <taxon>Fabaceae</taxon>
        <taxon>Caesalpinioideae</taxon>
        <taxon>mimosoid clade</taxon>
        <taxon>Acacieae</taxon>
        <taxon>Acacia</taxon>
    </lineage>
</organism>
<evidence type="ECO:0000313" key="3">
    <source>
        <dbReference type="EMBL" id="KAK4277519.1"/>
    </source>
</evidence>
<feature type="coiled-coil region" evidence="1">
    <location>
        <begin position="22"/>
        <end position="77"/>
    </location>
</feature>
<gene>
    <name evidence="3" type="ORF">QN277_015508</name>
</gene>
<protein>
    <submittedName>
        <fullName evidence="3">Uncharacterized protein</fullName>
    </submittedName>
</protein>
<feature type="compositionally biased region" description="Acidic residues" evidence="2">
    <location>
        <begin position="399"/>
        <end position="414"/>
    </location>
</feature>
<dbReference type="PANTHER" id="PTHR34380:SF1">
    <property type="entry name" value="OS01G0221300 PROTEIN"/>
    <property type="match status" value="1"/>
</dbReference>
<accession>A0AAE1KKE4</accession>
<keyword evidence="4" id="KW-1185">Reference proteome</keyword>
<evidence type="ECO:0000256" key="1">
    <source>
        <dbReference type="SAM" id="Coils"/>
    </source>
</evidence>
<feature type="region of interest" description="Disordered" evidence="2">
    <location>
        <begin position="172"/>
        <end position="191"/>
    </location>
</feature>
<feature type="compositionally biased region" description="Basic and acidic residues" evidence="2">
    <location>
        <begin position="376"/>
        <end position="392"/>
    </location>
</feature>
<feature type="region of interest" description="Disordered" evidence="2">
    <location>
        <begin position="374"/>
        <end position="449"/>
    </location>
</feature>
<evidence type="ECO:0000256" key="2">
    <source>
        <dbReference type="SAM" id="MobiDB-lite"/>
    </source>
</evidence>
<proteinExistence type="predicted"/>
<dbReference type="Proteomes" id="UP001293593">
    <property type="component" value="Unassembled WGS sequence"/>
</dbReference>
<reference evidence="3" key="1">
    <citation type="submission" date="2023-10" db="EMBL/GenBank/DDBJ databases">
        <title>Chromosome-level genome of the transformable northern wattle, Acacia crassicarpa.</title>
        <authorList>
            <person name="Massaro I."/>
            <person name="Sinha N.R."/>
            <person name="Poethig S."/>
            <person name="Leichty A.R."/>
        </authorList>
    </citation>
    <scope>NUCLEOTIDE SEQUENCE</scope>
    <source>
        <strain evidence="3">Acra3RX</strain>
        <tissue evidence="3">Leaf</tissue>
    </source>
</reference>
<name>A0AAE1KKE4_9FABA</name>
<keyword evidence="1" id="KW-0175">Coiled coil</keyword>